<dbReference type="PROSITE" id="PS01174">
    <property type="entry name" value="LIPASE_GDXG_SER"/>
    <property type="match status" value="1"/>
</dbReference>
<name>A0AAW0QNU5_9PEZI</name>
<evidence type="ECO:0000259" key="5">
    <source>
        <dbReference type="Pfam" id="PF07859"/>
    </source>
</evidence>
<feature type="active site" evidence="3">
    <location>
        <position position="224"/>
    </location>
</feature>
<dbReference type="SUPFAM" id="SSF53474">
    <property type="entry name" value="alpha/beta-Hydrolases"/>
    <property type="match status" value="1"/>
</dbReference>
<evidence type="ECO:0000256" key="2">
    <source>
        <dbReference type="ARBA" id="ARBA00022801"/>
    </source>
</evidence>
<comment type="caution">
    <text evidence="6">The sequence shown here is derived from an EMBL/GenBank/DDBJ whole genome shotgun (WGS) entry which is preliminary data.</text>
</comment>
<gene>
    <name evidence="6" type="ORF">PG999_007568</name>
</gene>
<evidence type="ECO:0000256" key="4">
    <source>
        <dbReference type="SAM" id="MobiDB-lite"/>
    </source>
</evidence>
<dbReference type="InterPro" id="IPR029058">
    <property type="entry name" value="AB_hydrolase_fold"/>
</dbReference>
<dbReference type="GO" id="GO:0016787">
    <property type="term" value="F:hydrolase activity"/>
    <property type="evidence" value="ECO:0007669"/>
    <property type="project" value="UniProtKB-KW"/>
</dbReference>
<dbReference type="Gene3D" id="3.40.50.1820">
    <property type="entry name" value="alpha/beta hydrolase"/>
    <property type="match status" value="1"/>
</dbReference>
<dbReference type="InterPro" id="IPR013094">
    <property type="entry name" value="AB_hydrolase_3"/>
</dbReference>
<dbReference type="Pfam" id="PF07859">
    <property type="entry name" value="Abhydrolase_3"/>
    <property type="match status" value="1"/>
</dbReference>
<keyword evidence="7" id="KW-1185">Reference proteome</keyword>
<protein>
    <recommendedName>
        <fullName evidence="5">Alpha/beta hydrolase fold-3 domain-containing protein</fullName>
    </recommendedName>
</protein>
<proteinExistence type="inferred from homology"/>
<dbReference type="InterPro" id="IPR050300">
    <property type="entry name" value="GDXG_lipolytic_enzyme"/>
</dbReference>
<evidence type="ECO:0000313" key="6">
    <source>
        <dbReference type="EMBL" id="KAK8109431.1"/>
    </source>
</evidence>
<evidence type="ECO:0000256" key="3">
    <source>
        <dbReference type="PROSITE-ProRule" id="PRU10038"/>
    </source>
</evidence>
<dbReference type="AlphaFoldDB" id="A0AAW0QNU5"/>
<organism evidence="6 7">
    <name type="scientific">Apiospora kogelbergensis</name>
    <dbReference type="NCBI Taxonomy" id="1337665"/>
    <lineage>
        <taxon>Eukaryota</taxon>
        <taxon>Fungi</taxon>
        <taxon>Dikarya</taxon>
        <taxon>Ascomycota</taxon>
        <taxon>Pezizomycotina</taxon>
        <taxon>Sordariomycetes</taxon>
        <taxon>Xylariomycetidae</taxon>
        <taxon>Amphisphaeriales</taxon>
        <taxon>Apiosporaceae</taxon>
        <taxon>Apiospora</taxon>
    </lineage>
</organism>
<reference evidence="6 7" key="1">
    <citation type="submission" date="2023-01" db="EMBL/GenBank/DDBJ databases">
        <title>Analysis of 21 Apiospora genomes using comparative genomics revels a genus with tremendous synthesis potential of carbohydrate active enzymes and secondary metabolites.</title>
        <authorList>
            <person name="Sorensen T."/>
        </authorList>
    </citation>
    <scope>NUCLEOTIDE SEQUENCE [LARGE SCALE GENOMIC DNA]</scope>
    <source>
        <strain evidence="6 7">CBS 117206</strain>
    </source>
</reference>
<dbReference type="EMBL" id="JAQQWP010000007">
    <property type="protein sequence ID" value="KAK8109431.1"/>
    <property type="molecule type" value="Genomic_DNA"/>
</dbReference>
<dbReference type="PANTHER" id="PTHR48081">
    <property type="entry name" value="AB HYDROLASE SUPERFAMILY PROTEIN C4A8.06C"/>
    <property type="match status" value="1"/>
</dbReference>
<feature type="domain" description="Alpha/beta hydrolase fold-3" evidence="5">
    <location>
        <begin position="143"/>
        <end position="343"/>
    </location>
</feature>
<dbReference type="PANTHER" id="PTHR48081:SF8">
    <property type="entry name" value="ALPHA_BETA HYDROLASE FOLD-3 DOMAIN-CONTAINING PROTEIN-RELATED"/>
    <property type="match status" value="1"/>
</dbReference>
<dbReference type="Proteomes" id="UP001392437">
    <property type="component" value="Unassembled WGS sequence"/>
</dbReference>
<comment type="similarity">
    <text evidence="1">Belongs to the 'GDXG' lipolytic enzyme family.</text>
</comment>
<keyword evidence="2" id="KW-0378">Hydrolase</keyword>
<accession>A0AAW0QNU5</accession>
<evidence type="ECO:0000256" key="1">
    <source>
        <dbReference type="ARBA" id="ARBA00010515"/>
    </source>
</evidence>
<dbReference type="InterPro" id="IPR033140">
    <property type="entry name" value="Lipase_GDXG_put_SER_AS"/>
</dbReference>
<sequence length="374" mass="40215">MTQQPVSAATPPWIARQPLSTIYTLYYVATILARIPYWTLKFGLFSSLRPVPTWTFKQSLMATLTKVLVHMACVTEKPTRLSLEPGKAKGKETFCIAPTASKADYVGPLKSSVVSPAPVGITCFTAPTTTATHEKPPSSSMVMLHVHGGGFVLGDGRGAQMGYGASMLLEHAGVACVYSPQYRLACRPDPVPFPGALQDVLTSYLYLVRGLGIPAGRVVLSGDSAGANLARGPGVAVGRARPLPRPGTGRHVQPALPDRHPAPSFVRWGAAAYSRLVPASDPYISPLGHPFVTPVPLFVNLGAAEVLELDGARWAREMRTVETCGEKRKNDIELHYEDGAPHDTLLVGANLGWEDSVREVTTKIGEFIRRKSIV</sequence>
<evidence type="ECO:0000313" key="7">
    <source>
        <dbReference type="Proteomes" id="UP001392437"/>
    </source>
</evidence>
<feature type="region of interest" description="Disordered" evidence="4">
    <location>
        <begin position="237"/>
        <end position="256"/>
    </location>
</feature>